<dbReference type="GO" id="GO:0003755">
    <property type="term" value="F:peptidyl-prolyl cis-trans isomerase activity"/>
    <property type="evidence" value="ECO:0007669"/>
    <property type="project" value="UniProtKB-KW"/>
</dbReference>
<dbReference type="Gene3D" id="3.10.50.40">
    <property type="match status" value="2"/>
</dbReference>
<dbReference type="EMBL" id="JPXF01000069">
    <property type="protein sequence ID" value="KGJ72498.1"/>
    <property type="molecule type" value="Genomic_DNA"/>
</dbReference>
<evidence type="ECO:0000313" key="11">
    <source>
        <dbReference type="Proteomes" id="UP000029864"/>
    </source>
</evidence>
<keyword evidence="11" id="KW-1185">Reference proteome</keyword>
<evidence type="ECO:0000313" key="12">
    <source>
        <dbReference type="Proteomes" id="UP000561726"/>
    </source>
</evidence>
<dbReference type="EC" id="5.2.1.8" evidence="3 6"/>
<feature type="domain" description="PPIase FKBP-type" evidence="8">
    <location>
        <begin position="238"/>
        <end position="326"/>
    </location>
</feature>
<proteinExistence type="inferred from homology"/>
<dbReference type="InterPro" id="IPR001179">
    <property type="entry name" value="PPIase_FKBP_dom"/>
</dbReference>
<evidence type="ECO:0000256" key="5">
    <source>
        <dbReference type="ARBA" id="ARBA00023235"/>
    </source>
</evidence>
<sequence>MSKKIPALLTILGLSVVLTACSGGGTPASTTSADPASATANCTEAGETSDAISVTGDFGVEPVVTFDSPLQTTATERTVSITGDGESKTKAGSVVQVSFTAFNGATGEQVDSTGYGTDASNVSLTVADSYVPGLVRAVNCSVVGDRVVAVMPPADGFGDQGWTDLGLGADDSMVFVIDINGIQAERATGVDQPAEAGLPTVELAKNGEPTITIPDADAPSDLKISTLKKGDGTVVAAGDTVAVEYTGVVWATGDPFDSSWDVAGPASFATDQVVTGFGDALVGQTVGSQVLAVIPPAQGYGEAGNSQAGISGTDTLVFVVDVLGTGPTPAA</sequence>
<comment type="catalytic activity">
    <reaction evidence="1 6">
        <text>[protein]-peptidylproline (omega=180) = [protein]-peptidylproline (omega=0)</text>
        <dbReference type="Rhea" id="RHEA:16237"/>
        <dbReference type="Rhea" id="RHEA-COMP:10747"/>
        <dbReference type="Rhea" id="RHEA-COMP:10748"/>
        <dbReference type="ChEBI" id="CHEBI:83833"/>
        <dbReference type="ChEBI" id="CHEBI:83834"/>
        <dbReference type="EC" id="5.2.1.8"/>
    </reaction>
</comment>
<evidence type="ECO:0000256" key="2">
    <source>
        <dbReference type="ARBA" id="ARBA00006577"/>
    </source>
</evidence>
<gene>
    <name evidence="10" type="ORF">BJ997_002292</name>
    <name evidence="9" type="ORF">GY21_14925</name>
</gene>
<dbReference type="PROSITE" id="PS50059">
    <property type="entry name" value="FKBP_PPIASE"/>
    <property type="match status" value="2"/>
</dbReference>
<evidence type="ECO:0000313" key="9">
    <source>
        <dbReference type="EMBL" id="KGJ72498.1"/>
    </source>
</evidence>
<evidence type="ECO:0000256" key="7">
    <source>
        <dbReference type="SAM" id="SignalP"/>
    </source>
</evidence>
<organism evidence="9 11">
    <name type="scientific">Cryobacterium roopkundense</name>
    <dbReference type="NCBI Taxonomy" id="1001240"/>
    <lineage>
        <taxon>Bacteria</taxon>
        <taxon>Bacillati</taxon>
        <taxon>Actinomycetota</taxon>
        <taxon>Actinomycetes</taxon>
        <taxon>Micrococcales</taxon>
        <taxon>Microbacteriaceae</taxon>
        <taxon>Cryobacterium</taxon>
    </lineage>
</organism>
<feature type="signal peptide" evidence="7">
    <location>
        <begin position="1"/>
        <end position="22"/>
    </location>
</feature>
<dbReference type="PANTHER" id="PTHR43811">
    <property type="entry name" value="FKBP-TYPE PEPTIDYL-PROLYL CIS-TRANS ISOMERASE FKPA"/>
    <property type="match status" value="1"/>
</dbReference>
<evidence type="ECO:0000256" key="1">
    <source>
        <dbReference type="ARBA" id="ARBA00000971"/>
    </source>
</evidence>
<evidence type="ECO:0000256" key="4">
    <source>
        <dbReference type="ARBA" id="ARBA00023110"/>
    </source>
</evidence>
<dbReference type="AlphaFoldDB" id="A0A099J4W9"/>
<dbReference type="RefSeq" id="WP_052542434.1">
    <property type="nucleotide sequence ID" value="NZ_JACHBQ010000001.1"/>
</dbReference>
<dbReference type="PANTHER" id="PTHR43811:SF19">
    <property type="entry name" value="39 KDA FK506-BINDING NUCLEAR PROTEIN"/>
    <property type="match status" value="1"/>
</dbReference>
<accession>A0A099J4W9</accession>
<dbReference type="EMBL" id="JACHBQ010000001">
    <property type="protein sequence ID" value="MBB5641744.1"/>
    <property type="molecule type" value="Genomic_DNA"/>
</dbReference>
<dbReference type="OrthoDB" id="25996at2"/>
<dbReference type="eggNOG" id="COG0545">
    <property type="taxonomic scope" value="Bacteria"/>
</dbReference>
<feature type="chain" id="PRO_5038207722" description="peptidylprolyl isomerase" evidence="7">
    <location>
        <begin position="23"/>
        <end position="331"/>
    </location>
</feature>
<keyword evidence="4 6" id="KW-0697">Rotamase</keyword>
<dbReference type="InterPro" id="IPR046357">
    <property type="entry name" value="PPIase_dom_sf"/>
</dbReference>
<keyword evidence="7" id="KW-0732">Signal</keyword>
<dbReference type="Proteomes" id="UP000561726">
    <property type="component" value="Unassembled WGS sequence"/>
</dbReference>
<evidence type="ECO:0000259" key="8">
    <source>
        <dbReference type="PROSITE" id="PS50059"/>
    </source>
</evidence>
<protein>
    <recommendedName>
        <fullName evidence="3 6">peptidylprolyl isomerase</fullName>
        <ecNumber evidence="3 6">5.2.1.8</ecNumber>
    </recommendedName>
</protein>
<feature type="domain" description="PPIase FKBP-type" evidence="8">
    <location>
        <begin position="92"/>
        <end position="183"/>
    </location>
</feature>
<dbReference type="STRING" id="1001240.GY21_14925"/>
<dbReference type="Pfam" id="PF00254">
    <property type="entry name" value="FKBP_C"/>
    <property type="match status" value="2"/>
</dbReference>
<dbReference type="SUPFAM" id="SSF54534">
    <property type="entry name" value="FKBP-like"/>
    <property type="match status" value="2"/>
</dbReference>
<name>A0A099J4W9_9MICO</name>
<dbReference type="Proteomes" id="UP000029864">
    <property type="component" value="Unassembled WGS sequence"/>
</dbReference>
<evidence type="ECO:0000256" key="6">
    <source>
        <dbReference type="PROSITE-ProRule" id="PRU00277"/>
    </source>
</evidence>
<comment type="caution">
    <text evidence="9">The sequence shown here is derived from an EMBL/GenBank/DDBJ whole genome shotgun (WGS) entry which is preliminary data.</text>
</comment>
<comment type="similarity">
    <text evidence="2">Belongs to the FKBP-type PPIase family.</text>
</comment>
<keyword evidence="5 6" id="KW-0413">Isomerase</keyword>
<evidence type="ECO:0000256" key="3">
    <source>
        <dbReference type="ARBA" id="ARBA00013194"/>
    </source>
</evidence>
<evidence type="ECO:0000313" key="10">
    <source>
        <dbReference type="EMBL" id="MBB5641744.1"/>
    </source>
</evidence>
<reference evidence="9 11" key="1">
    <citation type="submission" date="2014-08" db="EMBL/GenBank/DDBJ databases">
        <authorList>
            <person name="Sisinthy S."/>
        </authorList>
    </citation>
    <scope>NUCLEOTIDE SEQUENCE [LARGE SCALE GENOMIC DNA]</scope>
    <source>
        <strain evidence="9 11">RuG17</strain>
    </source>
</reference>
<reference evidence="10 12" key="2">
    <citation type="submission" date="2020-08" db="EMBL/GenBank/DDBJ databases">
        <title>Sequencing the genomes of 1000 actinobacteria strains.</title>
        <authorList>
            <person name="Klenk H.-P."/>
        </authorList>
    </citation>
    <scope>NUCLEOTIDE SEQUENCE [LARGE SCALE GENOMIC DNA]</scope>
    <source>
        <strain evidence="10 12">DSM 21065</strain>
    </source>
</reference>
<dbReference type="PROSITE" id="PS51257">
    <property type="entry name" value="PROKAR_LIPOPROTEIN"/>
    <property type="match status" value="1"/>
</dbReference>